<keyword evidence="1" id="KW-1133">Transmembrane helix</keyword>
<feature type="transmembrane region" description="Helical" evidence="1">
    <location>
        <begin position="23"/>
        <end position="45"/>
    </location>
</feature>
<dbReference type="OrthoDB" id="5918127at2759"/>
<dbReference type="Proteomes" id="UP000835052">
    <property type="component" value="Unassembled WGS sequence"/>
</dbReference>
<name>A0A8S1GYH5_9PELO</name>
<reference evidence="2" key="1">
    <citation type="submission" date="2020-10" db="EMBL/GenBank/DDBJ databases">
        <authorList>
            <person name="Kikuchi T."/>
        </authorList>
    </citation>
    <scope>NUCLEOTIDE SEQUENCE</scope>
    <source>
        <strain evidence="2">NKZ352</strain>
    </source>
</reference>
<keyword evidence="1" id="KW-0812">Transmembrane</keyword>
<feature type="transmembrane region" description="Helical" evidence="1">
    <location>
        <begin position="129"/>
        <end position="150"/>
    </location>
</feature>
<comment type="caution">
    <text evidence="2">The sequence shown here is derived from an EMBL/GenBank/DDBJ whole genome shotgun (WGS) entry which is preliminary data.</text>
</comment>
<evidence type="ECO:0000313" key="3">
    <source>
        <dbReference type="Proteomes" id="UP000835052"/>
    </source>
</evidence>
<sequence length="212" mass="24466">MCRWLRVEDETTFICGLGIRNRWLVAFFASLQLLVAAVSFAQHVYSVINFKKIFMCSFNESISDSGQFLQHDVIIFDFGLFNELIKVDECIANYLDGGYMRCLWCLGQVFALALTIGTCAFVAKPHPLLLWPALIMQNAYCFGLVILTIATADKLLVAIVHPMNAHLNLLIFYFAVGTCMNHLFDYILWHYYWHEEFQYIGRTGKHVIPFWV</sequence>
<feature type="transmembrane region" description="Helical" evidence="1">
    <location>
        <begin position="170"/>
        <end position="192"/>
    </location>
</feature>
<dbReference type="PANTHER" id="PTHR40288">
    <property type="entry name" value="PROTEIN CBG16535-RELATED"/>
    <property type="match status" value="1"/>
</dbReference>
<dbReference type="EMBL" id="CAJGYM010000008">
    <property type="protein sequence ID" value="CAD6188355.1"/>
    <property type="molecule type" value="Genomic_DNA"/>
</dbReference>
<keyword evidence="1" id="KW-0472">Membrane</keyword>
<accession>A0A8S1GYH5</accession>
<keyword evidence="3" id="KW-1185">Reference proteome</keyword>
<organism evidence="2 3">
    <name type="scientific">Caenorhabditis auriculariae</name>
    <dbReference type="NCBI Taxonomy" id="2777116"/>
    <lineage>
        <taxon>Eukaryota</taxon>
        <taxon>Metazoa</taxon>
        <taxon>Ecdysozoa</taxon>
        <taxon>Nematoda</taxon>
        <taxon>Chromadorea</taxon>
        <taxon>Rhabditida</taxon>
        <taxon>Rhabditina</taxon>
        <taxon>Rhabditomorpha</taxon>
        <taxon>Rhabditoidea</taxon>
        <taxon>Rhabditidae</taxon>
        <taxon>Peloderinae</taxon>
        <taxon>Caenorhabditis</taxon>
    </lineage>
</organism>
<feature type="transmembrane region" description="Helical" evidence="1">
    <location>
        <begin position="103"/>
        <end position="123"/>
    </location>
</feature>
<protein>
    <submittedName>
        <fullName evidence="2">Uncharacterized protein</fullName>
    </submittedName>
</protein>
<evidence type="ECO:0000313" key="2">
    <source>
        <dbReference type="EMBL" id="CAD6188355.1"/>
    </source>
</evidence>
<evidence type="ECO:0000256" key="1">
    <source>
        <dbReference type="SAM" id="Phobius"/>
    </source>
</evidence>
<proteinExistence type="predicted"/>
<dbReference type="AlphaFoldDB" id="A0A8S1GYH5"/>
<gene>
    <name evidence="2" type="ORF">CAUJ_LOCUS4274</name>
</gene>
<dbReference type="PANTHER" id="PTHR40288:SF2">
    <property type="entry name" value="G PROTEIN-COUPLED RECEPTOR-RELATED"/>
    <property type="match status" value="1"/>
</dbReference>